<keyword evidence="2 6" id="KW-0489">Methyltransferase</keyword>
<dbReference type="InterPro" id="IPR029063">
    <property type="entry name" value="SAM-dependent_MTases_sf"/>
</dbReference>
<feature type="domain" description="DNA methylase N-4/N-6" evidence="5">
    <location>
        <begin position="228"/>
        <end position="291"/>
    </location>
</feature>
<organism evidence="6 7">
    <name type="scientific">Bremerella alba</name>
    <dbReference type="NCBI Taxonomy" id="980252"/>
    <lineage>
        <taxon>Bacteria</taxon>
        <taxon>Pseudomonadati</taxon>
        <taxon>Planctomycetota</taxon>
        <taxon>Planctomycetia</taxon>
        <taxon>Pirellulales</taxon>
        <taxon>Pirellulaceae</taxon>
        <taxon>Bremerella</taxon>
    </lineage>
</organism>
<dbReference type="Pfam" id="PF01555">
    <property type="entry name" value="N6_N4_Mtase"/>
    <property type="match status" value="2"/>
</dbReference>
<evidence type="ECO:0000259" key="5">
    <source>
        <dbReference type="Pfam" id="PF01555"/>
    </source>
</evidence>
<gene>
    <name evidence="6" type="primary">dpnA_2</name>
    <name evidence="6" type="ORF">HOV93_38890</name>
</gene>
<comment type="similarity">
    <text evidence="1 4">Belongs to the N(4)/N(6)-methyltransferase family.</text>
</comment>
<name>A0A7V8V827_9BACT</name>
<dbReference type="EMBL" id="JABRWO010000011">
    <property type="protein sequence ID" value="MBA2116697.1"/>
    <property type="molecule type" value="Genomic_DNA"/>
</dbReference>
<dbReference type="GO" id="GO:0008170">
    <property type="term" value="F:N-methyltransferase activity"/>
    <property type="evidence" value="ECO:0007669"/>
    <property type="project" value="InterPro"/>
</dbReference>
<dbReference type="GO" id="GO:0003677">
    <property type="term" value="F:DNA binding"/>
    <property type="evidence" value="ECO:0007669"/>
    <property type="project" value="InterPro"/>
</dbReference>
<reference evidence="6 7" key="1">
    <citation type="submission" date="2020-05" db="EMBL/GenBank/DDBJ databases">
        <title>Bremerella alba sp. nov., a novel planctomycete isolated from the surface of the macroalga Fucus spiralis.</title>
        <authorList>
            <person name="Godinho O."/>
            <person name="Botelho R."/>
            <person name="Albuquerque L."/>
            <person name="Wiegand S."/>
            <person name="Da Costa M.S."/>
            <person name="Lobo-Da-Cunha A."/>
            <person name="Jogler C."/>
            <person name="Lage O.M."/>
        </authorList>
    </citation>
    <scope>NUCLEOTIDE SEQUENCE [LARGE SCALE GENOMIC DNA]</scope>
    <source>
        <strain evidence="6 7">FF15</strain>
    </source>
</reference>
<protein>
    <recommendedName>
        <fullName evidence="4">Methyltransferase</fullName>
        <ecNumber evidence="4">2.1.1.-</ecNumber>
    </recommendedName>
</protein>
<evidence type="ECO:0000256" key="3">
    <source>
        <dbReference type="ARBA" id="ARBA00022679"/>
    </source>
</evidence>
<dbReference type="GO" id="GO:0032259">
    <property type="term" value="P:methylation"/>
    <property type="evidence" value="ECO:0007669"/>
    <property type="project" value="UniProtKB-KW"/>
</dbReference>
<dbReference type="Gene3D" id="3.40.50.150">
    <property type="entry name" value="Vaccinia Virus protein VP39"/>
    <property type="match status" value="1"/>
</dbReference>
<dbReference type="SUPFAM" id="SSF53335">
    <property type="entry name" value="S-adenosyl-L-methionine-dependent methyltransferases"/>
    <property type="match status" value="1"/>
</dbReference>
<dbReference type="Proteomes" id="UP000551616">
    <property type="component" value="Unassembled WGS sequence"/>
</dbReference>
<dbReference type="InterPro" id="IPR001091">
    <property type="entry name" value="RM_Methyltransferase"/>
</dbReference>
<sequence length="296" mass="32976">MIRIRRRLPRSTLVPYLEQNYILSGIPLAYVRDIGFLRASERKEITTRKESKVRTIYKSKNQSLIQGDALEVLPRLCRRGEKFHAVITDPPYSSGGLHMSTRAAATSSKYQSSDAKKKHPDFLGDNRDQRSYLAWSTMWLSYCHELLVDRGIVCLFSDWRQLPTVSDALQGAGFIWQGIASWDKVNARPKLGGFRQQCEFIVWGSKGKSPGVGTSLPGSFRISLVSGAKRVHAAQKPVELISEVCRCTMHHDEPKILDPFAGSGTTLLAARSHGIQAVGVEQSPEIAALAVNRLKN</sequence>
<dbReference type="EC" id="2.1.1.-" evidence="4"/>
<proteinExistence type="inferred from homology"/>
<accession>A0A7V8V827</accession>
<keyword evidence="7" id="KW-1185">Reference proteome</keyword>
<dbReference type="CDD" id="cd02440">
    <property type="entry name" value="AdoMet_MTases"/>
    <property type="match status" value="1"/>
</dbReference>
<evidence type="ECO:0000256" key="4">
    <source>
        <dbReference type="RuleBase" id="RU362026"/>
    </source>
</evidence>
<dbReference type="AlphaFoldDB" id="A0A7V8V827"/>
<evidence type="ECO:0000313" key="7">
    <source>
        <dbReference type="Proteomes" id="UP000551616"/>
    </source>
</evidence>
<evidence type="ECO:0000313" key="6">
    <source>
        <dbReference type="EMBL" id="MBA2116697.1"/>
    </source>
</evidence>
<dbReference type="PROSITE" id="PS00092">
    <property type="entry name" value="N6_MTASE"/>
    <property type="match status" value="1"/>
</dbReference>
<dbReference type="PRINTS" id="PR00508">
    <property type="entry name" value="S21N4MTFRASE"/>
</dbReference>
<evidence type="ECO:0000256" key="2">
    <source>
        <dbReference type="ARBA" id="ARBA00022603"/>
    </source>
</evidence>
<evidence type="ECO:0000256" key="1">
    <source>
        <dbReference type="ARBA" id="ARBA00006594"/>
    </source>
</evidence>
<feature type="domain" description="DNA methylase N-4/N-6" evidence="5">
    <location>
        <begin position="84"/>
        <end position="210"/>
    </location>
</feature>
<comment type="caution">
    <text evidence="6">The sequence shown here is derived from an EMBL/GenBank/DDBJ whole genome shotgun (WGS) entry which is preliminary data.</text>
</comment>
<dbReference type="InterPro" id="IPR002052">
    <property type="entry name" value="DNA_methylase_N6_adenine_CS"/>
</dbReference>
<keyword evidence="3 6" id="KW-0808">Transferase</keyword>
<dbReference type="InterPro" id="IPR002941">
    <property type="entry name" value="DNA_methylase_N4/N6"/>
</dbReference>